<dbReference type="InterPro" id="IPR002347">
    <property type="entry name" value="SDR_fam"/>
</dbReference>
<evidence type="ECO:0000256" key="2">
    <source>
        <dbReference type="ARBA" id="ARBA00023002"/>
    </source>
</evidence>
<evidence type="ECO:0000313" key="4">
    <source>
        <dbReference type="Proteomes" id="UP000054481"/>
    </source>
</evidence>
<dbReference type="AlphaFoldDB" id="A0A0F8A661"/>
<dbReference type="Pfam" id="PF00106">
    <property type="entry name" value="adh_short"/>
    <property type="match status" value="1"/>
</dbReference>
<dbReference type="Gene3D" id="3.40.50.720">
    <property type="entry name" value="NAD(P)-binding Rossmann-like Domain"/>
    <property type="match status" value="1"/>
</dbReference>
<evidence type="ECO:0008006" key="5">
    <source>
        <dbReference type="Google" id="ProtNLM"/>
    </source>
</evidence>
<keyword evidence="4" id="KW-1185">Reference proteome</keyword>
<dbReference type="EMBL" id="KQ030511">
    <property type="protein sequence ID" value="KJZ76519.1"/>
    <property type="molecule type" value="Genomic_DNA"/>
</dbReference>
<dbReference type="GO" id="GO:0016491">
    <property type="term" value="F:oxidoreductase activity"/>
    <property type="evidence" value="ECO:0007669"/>
    <property type="project" value="UniProtKB-KW"/>
</dbReference>
<dbReference type="Proteomes" id="UP000054481">
    <property type="component" value="Unassembled WGS sequence"/>
</dbReference>
<dbReference type="OrthoDB" id="191139at2759"/>
<evidence type="ECO:0000256" key="1">
    <source>
        <dbReference type="ARBA" id="ARBA00006484"/>
    </source>
</evidence>
<accession>A0A0F8A661</accession>
<protein>
    <recommendedName>
        <fullName evidence="5">Oxidoreductase</fullName>
    </recommendedName>
</protein>
<dbReference type="PANTHER" id="PTHR24320:SF154">
    <property type="entry name" value="OXIDOREDUCTASE, SHORT-CHAIN DEHYDROGENASE_REDUCTASE FAMILY (AFU_ORTHOLOGUE AFUA_2G04560)"/>
    <property type="match status" value="1"/>
</dbReference>
<name>A0A0F8A661_9HYPO</name>
<gene>
    <name evidence="3" type="ORF">HIM_04248</name>
</gene>
<dbReference type="PANTHER" id="PTHR24320">
    <property type="entry name" value="RETINOL DEHYDROGENASE"/>
    <property type="match status" value="1"/>
</dbReference>
<keyword evidence="2" id="KW-0560">Oxidoreductase</keyword>
<dbReference type="PRINTS" id="PR00081">
    <property type="entry name" value="GDHRDH"/>
</dbReference>
<dbReference type="InterPro" id="IPR036291">
    <property type="entry name" value="NAD(P)-bd_dom_sf"/>
</dbReference>
<sequence length="318" mass="34735">MEARFDPARDIPSLHGKVFLVTGGTAGIGLATVRELAAHEPGHVCFMGRNGDRAESIMAQLRGEHESLSISFIRCDLASLASVQRASREFLDANHGRLDVLLCNAGVMCSAAAVTVDGYQHEWQTNHLGHALLIKSLLPLLRSTASRGQDVRIINLTSQAYLTAPSVGIEFDTLKSDQKTLGNALVPGHRWARYGQAKLANMLYADALARRCPEVLTVSVHPGYIFTDLIGRVPLLVRLPVYLLALGRTLTPQQGAYTQLWAATSAREQMATGEYYEPVGVAGKRWTRAANDRALADRLWLWTEEALDGFSREGSQAS</sequence>
<dbReference type="SUPFAM" id="SSF51735">
    <property type="entry name" value="NAD(P)-binding Rossmann-fold domains"/>
    <property type="match status" value="1"/>
</dbReference>
<evidence type="ECO:0000313" key="3">
    <source>
        <dbReference type="EMBL" id="KJZ76519.1"/>
    </source>
</evidence>
<organism evidence="3 4">
    <name type="scientific">Hirsutella minnesotensis 3608</name>
    <dbReference type="NCBI Taxonomy" id="1043627"/>
    <lineage>
        <taxon>Eukaryota</taxon>
        <taxon>Fungi</taxon>
        <taxon>Dikarya</taxon>
        <taxon>Ascomycota</taxon>
        <taxon>Pezizomycotina</taxon>
        <taxon>Sordariomycetes</taxon>
        <taxon>Hypocreomycetidae</taxon>
        <taxon>Hypocreales</taxon>
        <taxon>Ophiocordycipitaceae</taxon>
        <taxon>Hirsutella</taxon>
    </lineage>
</organism>
<comment type="similarity">
    <text evidence="1">Belongs to the short-chain dehydrogenases/reductases (SDR) family.</text>
</comment>
<reference evidence="3 4" key="1">
    <citation type="journal article" date="2014" name="Genome Biol. Evol.">
        <title>Comparative genomics and transcriptomics analyses reveal divergent lifestyle features of nematode endoparasitic fungus Hirsutella minnesotensis.</title>
        <authorList>
            <person name="Lai Y."/>
            <person name="Liu K."/>
            <person name="Zhang X."/>
            <person name="Zhang X."/>
            <person name="Li K."/>
            <person name="Wang N."/>
            <person name="Shu C."/>
            <person name="Wu Y."/>
            <person name="Wang C."/>
            <person name="Bushley K.E."/>
            <person name="Xiang M."/>
            <person name="Liu X."/>
        </authorList>
    </citation>
    <scope>NUCLEOTIDE SEQUENCE [LARGE SCALE GENOMIC DNA]</scope>
    <source>
        <strain evidence="3 4">3608</strain>
    </source>
</reference>
<proteinExistence type="inferred from homology"/>